<feature type="domain" description="Putative restriction endonuclease" evidence="1">
    <location>
        <begin position="2"/>
        <end position="149"/>
    </location>
</feature>
<comment type="caution">
    <text evidence="2">The sequence shown here is derived from an EMBL/GenBank/DDBJ whole genome shotgun (WGS) entry which is preliminary data.</text>
</comment>
<evidence type="ECO:0000313" key="3">
    <source>
        <dbReference type="Proteomes" id="UP000774570"/>
    </source>
</evidence>
<dbReference type="InterPro" id="IPR008538">
    <property type="entry name" value="Uma2"/>
</dbReference>
<reference evidence="2 3" key="1">
    <citation type="submission" date="2021-07" db="EMBL/GenBank/DDBJ databases">
        <title>Actinomadura sp. PM05-2 isolated from lichen.</title>
        <authorList>
            <person name="Somphong A."/>
            <person name="Phongsopitanun W."/>
            <person name="Tanasupawat S."/>
            <person name="Peongsungnone V."/>
        </authorList>
    </citation>
    <scope>NUCLEOTIDE SEQUENCE [LARGE SCALE GENOMIC DNA]</scope>
    <source>
        <strain evidence="2 3">PM05-2</strain>
    </source>
</reference>
<dbReference type="InterPro" id="IPR012296">
    <property type="entry name" value="Nuclease_put_TT1808"/>
</dbReference>
<proteinExistence type="predicted"/>
<keyword evidence="2" id="KW-0378">Hydrolase</keyword>
<dbReference type="Pfam" id="PF05685">
    <property type="entry name" value="Uma2"/>
    <property type="match status" value="1"/>
</dbReference>
<dbReference type="PANTHER" id="PTHR35400:SF3">
    <property type="entry name" value="SLL1072 PROTEIN"/>
    <property type="match status" value="1"/>
</dbReference>
<dbReference type="EMBL" id="JAIBOA010000004">
    <property type="protein sequence ID" value="MBW8482352.1"/>
    <property type="molecule type" value="Genomic_DNA"/>
</dbReference>
<dbReference type="SUPFAM" id="SSF52980">
    <property type="entry name" value="Restriction endonuclease-like"/>
    <property type="match status" value="1"/>
</dbReference>
<evidence type="ECO:0000259" key="1">
    <source>
        <dbReference type="Pfam" id="PF05685"/>
    </source>
</evidence>
<gene>
    <name evidence="2" type="ORF">K1Y72_08265</name>
</gene>
<dbReference type="Gene3D" id="3.90.1570.10">
    <property type="entry name" value="tt1808, chain A"/>
    <property type="match status" value="1"/>
</dbReference>
<protein>
    <submittedName>
        <fullName evidence="2">Uma2 family endonuclease</fullName>
    </submittedName>
</protein>
<organism evidence="2 3">
    <name type="scientific">Actinomadura parmotrematis</name>
    <dbReference type="NCBI Taxonomy" id="2864039"/>
    <lineage>
        <taxon>Bacteria</taxon>
        <taxon>Bacillati</taxon>
        <taxon>Actinomycetota</taxon>
        <taxon>Actinomycetes</taxon>
        <taxon>Streptosporangiales</taxon>
        <taxon>Thermomonosporaceae</taxon>
        <taxon>Actinomadura</taxon>
    </lineage>
</organism>
<keyword evidence="3" id="KW-1185">Reference proteome</keyword>
<dbReference type="InterPro" id="IPR011335">
    <property type="entry name" value="Restrct_endonuc-II-like"/>
</dbReference>
<evidence type="ECO:0000313" key="2">
    <source>
        <dbReference type="EMBL" id="MBW8482352.1"/>
    </source>
</evidence>
<accession>A0ABS7FS14</accession>
<sequence>MDARFELIDGAIMMMAPTTVWHDEVMDLLKHALRRSAPEDRVITTEKGVELNAGTAPEPDVLAVARSAVSAGSYTFVPSDVHLVVEVVSPGTRTKDRKLRPLQYAEAGIALFWRVENENDRMAVYTFELDPATGQYAPTGVHRKVLKVDRPWPMEFDLPDVTW</sequence>
<dbReference type="PANTHER" id="PTHR35400">
    <property type="entry name" value="SLR1083 PROTEIN"/>
    <property type="match status" value="1"/>
</dbReference>
<name>A0ABS7FS14_9ACTN</name>
<dbReference type="Proteomes" id="UP000774570">
    <property type="component" value="Unassembled WGS sequence"/>
</dbReference>
<keyword evidence="2" id="KW-0255">Endonuclease</keyword>
<keyword evidence="2" id="KW-0540">Nuclease</keyword>
<dbReference type="GO" id="GO:0004519">
    <property type="term" value="F:endonuclease activity"/>
    <property type="evidence" value="ECO:0007669"/>
    <property type="project" value="UniProtKB-KW"/>
</dbReference>
<dbReference type="CDD" id="cd06260">
    <property type="entry name" value="DUF820-like"/>
    <property type="match status" value="1"/>
</dbReference>